<proteinExistence type="predicted"/>
<evidence type="ECO:0000313" key="7">
    <source>
        <dbReference type="Proteomes" id="UP000190973"/>
    </source>
</evidence>
<name>A0A0B5QR02_CLOBE</name>
<feature type="domain" description="NADPH-dependent FMN reductase-like" evidence="3">
    <location>
        <begin position="1"/>
        <end position="105"/>
    </location>
</feature>
<reference evidence="5 7" key="3">
    <citation type="submission" date="2016-05" db="EMBL/GenBank/DDBJ databases">
        <title>Microbial solvent formation.</title>
        <authorList>
            <person name="Poehlein A."/>
            <person name="Montoya Solano J.D."/>
            <person name="Flitsch S."/>
            <person name="Krabben P."/>
            <person name="Duerre P."/>
            <person name="Daniel R."/>
        </authorList>
    </citation>
    <scope>NUCLEOTIDE SEQUENCE [LARGE SCALE GENOMIC DNA]</scope>
    <source>
        <strain evidence="5 7">DSM 53</strain>
    </source>
</reference>
<dbReference type="Pfam" id="PF03358">
    <property type="entry name" value="FMN_red"/>
    <property type="match status" value="1"/>
</dbReference>
<evidence type="ECO:0000313" key="4">
    <source>
        <dbReference type="EMBL" id="AJG99318.1"/>
    </source>
</evidence>
<gene>
    <name evidence="5" type="primary">sgcG_3</name>
    <name evidence="5" type="ORF">CLBCK_34460</name>
    <name evidence="4" type="ORF">LF65_02745</name>
</gene>
<dbReference type="SUPFAM" id="SSF52218">
    <property type="entry name" value="Flavoproteins"/>
    <property type="match status" value="1"/>
</dbReference>
<dbReference type="Proteomes" id="UP000190973">
    <property type="component" value="Unassembled WGS sequence"/>
</dbReference>
<keyword evidence="1" id="KW-0285">Flavoprotein</keyword>
<dbReference type="InterPro" id="IPR029039">
    <property type="entry name" value="Flavoprotein-like_sf"/>
</dbReference>
<reference evidence="4" key="2">
    <citation type="submission" date="2016-02" db="EMBL/GenBank/DDBJ databases">
        <title>Genome sequence of Clostridium beijerinckii strain 59B.</title>
        <authorList>
            <person name="Little G.T."/>
            <person name="Minton N.P."/>
        </authorList>
    </citation>
    <scope>NUCLEOTIDE SEQUENCE</scope>
    <source>
        <strain evidence="4">NCIMB 14988</strain>
    </source>
</reference>
<evidence type="ECO:0000256" key="2">
    <source>
        <dbReference type="ARBA" id="ARBA00022643"/>
    </source>
</evidence>
<dbReference type="PANTHER" id="PTHR43278">
    <property type="entry name" value="NAD(P)H-DEPENDENT FMN-CONTAINING OXIDOREDUCTASE YWQN-RELATED"/>
    <property type="match status" value="1"/>
</dbReference>
<protein>
    <submittedName>
        <fullName evidence="5">2-amino-4-deoxychorismate dehydrogenase</fullName>
        <ecNumber evidence="5">1.3.99.24</ecNumber>
    </submittedName>
    <submittedName>
        <fullName evidence="4">Flavodoxin</fullName>
    </submittedName>
</protein>
<evidence type="ECO:0000313" key="5">
    <source>
        <dbReference type="EMBL" id="OOM59496.1"/>
    </source>
</evidence>
<evidence type="ECO:0000259" key="3">
    <source>
        <dbReference type="Pfam" id="PF03358"/>
    </source>
</evidence>
<accession>A0A0B5QR02</accession>
<dbReference type="RefSeq" id="WP_041896697.1">
    <property type="nucleotide sequence ID" value="NZ_CP010086.2"/>
</dbReference>
<dbReference type="KEGG" id="cbei:LF65_02745"/>
<keyword evidence="2" id="KW-0288">FMN</keyword>
<dbReference type="OrthoDB" id="9805976at2"/>
<dbReference type="EMBL" id="LZZI01000073">
    <property type="protein sequence ID" value="OOM59496.1"/>
    <property type="molecule type" value="Genomic_DNA"/>
</dbReference>
<dbReference type="AlphaFoldDB" id="A0A0B5QR02"/>
<dbReference type="STRING" id="1520.LF65_02745"/>
<sequence length="215" mass="24305">MKIIAINGSPRKNWNTATLLNKSLEGAASKGAETELINLYDLKYSGCISCFACKRKNGEHGKCVIRDDLTPILEKLKTADAVIFGSPIYYMNITAGMTALLERFLFSNNIYSEEIPTVYPKKIPAGFIYTMNATEEQINQFGVKQSFTLRENMIARTTGKPLESLYSYNTYQFSDYDKYESSRFSEKEKAKHKAEQFPVDCQKAFDMGVTLVTNV</sequence>
<dbReference type="Proteomes" id="UP000031866">
    <property type="component" value="Chromosome"/>
</dbReference>
<evidence type="ECO:0000313" key="6">
    <source>
        <dbReference type="Proteomes" id="UP000031866"/>
    </source>
</evidence>
<evidence type="ECO:0000256" key="1">
    <source>
        <dbReference type="ARBA" id="ARBA00022630"/>
    </source>
</evidence>
<dbReference type="EMBL" id="CP010086">
    <property type="protein sequence ID" value="AJG99318.1"/>
    <property type="molecule type" value="Genomic_DNA"/>
</dbReference>
<dbReference type="Gene3D" id="3.40.50.360">
    <property type="match status" value="1"/>
</dbReference>
<dbReference type="InterPro" id="IPR051796">
    <property type="entry name" value="ISF_SsuE-like"/>
</dbReference>
<dbReference type="GO" id="GO:0016491">
    <property type="term" value="F:oxidoreductase activity"/>
    <property type="evidence" value="ECO:0007669"/>
    <property type="project" value="UniProtKB-KW"/>
</dbReference>
<keyword evidence="5" id="KW-0560">Oxidoreductase</keyword>
<dbReference type="InterPro" id="IPR005025">
    <property type="entry name" value="FMN_Rdtase-like_dom"/>
</dbReference>
<dbReference type="EC" id="1.3.99.24" evidence="5"/>
<organism evidence="4 6">
    <name type="scientific">Clostridium beijerinckii</name>
    <name type="common">Clostridium MP</name>
    <dbReference type="NCBI Taxonomy" id="1520"/>
    <lineage>
        <taxon>Bacteria</taxon>
        <taxon>Bacillati</taxon>
        <taxon>Bacillota</taxon>
        <taxon>Clostridia</taxon>
        <taxon>Eubacteriales</taxon>
        <taxon>Clostridiaceae</taxon>
        <taxon>Clostridium</taxon>
    </lineage>
</organism>
<reference evidence="6" key="1">
    <citation type="submission" date="2014-12" db="EMBL/GenBank/DDBJ databases">
        <title>Genome sequence of Clostridium beijerinckii strain 59B.</title>
        <authorList>
            <person name="Little G.T."/>
            <person name="Minton N.P."/>
        </authorList>
    </citation>
    <scope>NUCLEOTIDE SEQUENCE [LARGE SCALE GENOMIC DNA]</scope>
    <source>
        <strain evidence="6">59B</strain>
    </source>
</reference>
<dbReference type="PANTHER" id="PTHR43278:SF2">
    <property type="entry name" value="IRON-SULFUR FLAVOPROTEIN"/>
    <property type="match status" value="1"/>
</dbReference>